<dbReference type="AlphaFoldDB" id="K0GEZ8"/>
<dbReference type="InterPro" id="IPR041577">
    <property type="entry name" value="RT_RNaseH_2"/>
</dbReference>
<dbReference type="PANTHER" id="PTHR48475">
    <property type="entry name" value="RIBONUCLEASE H"/>
    <property type="match status" value="1"/>
</dbReference>
<evidence type="ECO:0000259" key="3">
    <source>
        <dbReference type="PROSITE" id="PS50994"/>
    </source>
</evidence>
<dbReference type="InterPro" id="IPR043128">
    <property type="entry name" value="Rev_trsase/Diguanyl_cyclase"/>
</dbReference>
<dbReference type="InterPro" id="IPR012337">
    <property type="entry name" value="RNaseH-like_sf"/>
</dbReference>
<feature type="region of interest" description="Disordered" evidence="1">
    <location>
        <begin position="1"/>
        <end position="21"/>
    </location>
</feature>
<evidence type="ECO:0000313" key="4">
    <source>
        <dbReference type="EMBL" id="AFU25705.1"/>
    </source>
</evidence>
<dbReference type="Gene3D" id="1.10.340.70">
    <property type="match status" value="1"/>
</dbReference>
<evidence type="ECO:0000259" key="2">
    <source>
        <dbReference type="PROSITE" id="PS50879"/>
    </source>
</evidence>
<dbReference type="CDD" id="cd01647">
    <property type="entry name" value="RT_LTR"/>
    <property type="match status" value="1"/>
</dbReference>
<dbReference type="Gene3D" id="3.30.70.270">
    <property type="match status" value="2"/>
</dbReference>
<dbReference type="Pfam" id="PF17921">
    <property type="entry name" value="Integrase_H2C2"/>
    <property type="match status" value="1"/>
</dbReference>
<name>K0GEZ8_9ROSI</name>
<dbReference type="Gene3D" id="3.10.10.10">
    <property type="entry name" value="HIV Type 1 Reverse Transcriptase, subunit A, domain 1"/>
    <property type="match status" value="1"/>
</dbReference>
<dbReference type="PROSITE" id="PS50879">
    <property type="entry name" value="RNASE_H_1"/>
    <property type="match status" value="1"/>
</dbReference>
<dbReference type="GO" id="GO:0003676">
    <property type="term" value="F:nucleic acid binding"/>
    <property type="evidence" value="ECO:0007669"/>
    <property type="project" value="InterPro"/>
</dbReference>
<evidence type="ECO:0000256" key="1">
    <source>
        <dbReference type="SAM" id="MobiDB-lite"/>
    </source>
</evidence>
<dbReference type="Pfam" id="PF13456">
    <property type="entry name" value="RVT_3"/>
    <property type="match status" value="1"/>
</dbReference>
<dbReference type="Pfam" id="PF17919">
    <property type="entry name" value="RT_RNaseH_2"/>
    <property type="match status" value="1"/>
</dbReference>
<reference evidence="4" key="1">
    <citation type="submission" date="2012-03" db="EMBL/GenBank/DDBJ databases">
        <title>A short-catkin mutation associated with ty3/gypsy-like retrotransposon CmRT1 in Castanea mollissima.</title>
        <authorList>
            <person name="Qin L."/>
            <person name="Li X.L."/>
            <person name="Zhao Y.Y."/>
            <person name="Shen Y.Y."/>
            <person name="Xu Y."/>
        </authorList>
    </citation>
    <scope>NUCLEOTIDE SEQUENCE</scope>
</reference>
<dbReference type="Pfam" id="PF00665">
    <property type="entry name" value="rve"/>
    <property type="match status" value="1"/>
</dbReference>
<sequence>MTPEALSQLKKSAQEVGVDKDGGSAEELDKIFIREDKERYFSVGSQLPALEREEVVQFLQDNIDVFAWTTYDVSGIDPEFICHHLNVSHNAMPRKQPPRHASQEHAEAVKEEVNKLKQAGAIKEIFYPEWLANTVVVKKKNGKWRVCVDFTDLNKACPKDPFPIPRIDQLVDATVRHPRMSFLDAFQNYHQIPMSLNDQEKTAFRTPNGNYHYRVMPFGLKNAGSTYQRMVTRMFDSQLGRTMEAYIDDMVIKSKKVGDHLKDLHETFSVLRKHKLRLNASKCSFGVDSGKFLGYMITHRGIEFNPDQIKAILELHPPRNPKEVQKLAGMFAVLNRFISRSADRCRPFYRLLHKWKDFLWTDECNLAFEDLRQYLANPLILSRPEKKEVLYAYLAVMNYAVSLVLIRNDDGVQKPIYYISKSLQEAERRYLPLEKALLAVVHATRKLPHYFQAHTIVVLTQLPLQAIMRKLDYTGRVAKWGTKLGAYDVKYMPRTAIKGQDLVDFVAEFTESDTKQEDAMMTVMTIGLGNVPLWEVCTDGASNRKGAGIGVVLITPEKLVMEKSLRLGFIATNNEAEYEALLAGAQMVRHLGGEVVELYCDSRLVFGQINGEFEVRDERMKKYLERVKGVLRLFKSFQVRQIPRGQNAHADLLAMLATSLGSKLPQTVMVKDLLTSSLTGISVIEVHSICVGPSQMDSIVTFLQHGVLPEDKVVAEKVRRSAPRYWLSEEHKLYRRSYSRPYLLYVHPEAVEPLLEELHEGICGSHTGGRSLAHRAMTQGYWWPNIQRASQKYARKCDQCQRFAPNIHQPGGALNSLSSPWPFAKWGLNIVGPFPRAVGNKRWLFVGTDYFTKWVEAEPLANIRDTNAKKFIWKNIITRFGVLHTLISDNGLQFDSKAFRRYCADIGIRNGYSTPAYPQGNSQAEATNKVILAGLKKHLDDAKGRWVEELPHVLWAYRTTPRRSTGETPFSMTYGMEAVIPLELGFPTLKFDQYNNVTNHDMLHDSLNTIEERREVASVKMGSYQQKLKQAYDKGVKSRPLVPGDLVLRKVVGTARNPAWGKLGTNWEGPYRITSVAGIGAYRLEDLDGRVVHRPWNVNNLRRYYY</sequence>
<dbReference type="PROSITE" id="PS50994">
    <property type="entry name" value="INTEGRASE"/>
    <property type="match status" value="1"/>
</dbReference>
<protein>
    <submittedName>
        <fullName evidence="4">Gag-pol</fullName>
    </submittedName>
</protein>
<dbReference type="CDD" id="cd09279">
    <property type="entry name" value="RNase_HI_like"/>
    <property type="match status" value="1"/>
</dbReference>
<dbReference type="InterPro" id="IPR001584">
    <property type="entry name" value="Integrase_cat-core"/>
</dbReference>
<feature type="domain" description="RNase H type-1" evidence="2">
    <location>
        <begin position="530"/>
        <end position="659"/>
    </location>
</feature>
<dbReference type="Pfam" id="PF00078">
    <property type="entry name" value="RVT_1"/>
    <property type="match status" value="1"/>
</dbReference>
<dbReference type="InterPro" id="IPR041588">
    <property type="entry name" value="Integrase_H2C2"/>
</dbReference>
<dbReference type="SUPFAM" id="SSF53098">
    <property type="entry name" value="Ribonuclease H-like"/>
    <property type="match status" value="2"/>
</dbReference>
<dbReference type="PANTHER" id="PTHR48475:SF2">
    <property type="entry name" value="RIBONUCLEASE H"/>
    <property type="match status" value="1"/>
</dbReference>
<feature type="domain" description="Integrase catalytic" evidence="3">
    <location>
        <begin position="816"/>
        <end position="977"/>
    </location>
</feature>
<dbReference type="Gene3D" id="3.30.420.10">
    <property type="entry name" value="Ribonuclease H-like superfamily/Ribonuclease H"/>
    <property type="match status" value="2"/>
</dbReference>
<accession>K0GEZ8</accession>
<dbReference type="InterPro" id="IPR036397">
    <property type="entry name" value="RNaseH_sf"/>
</dbReference>
<dbReference type="InterPro" id="IPR000477">
    <property type="entry name" value="RT_dom"/>
</dbReference>
<dbReference type="EMBL" id="JQ742003">
    <property type="protein sequence ID" value="AFU25705.1"/>
    <property type="molecule type" value="Genomic_DNA"/>
</dbReference>
<dbReference type="GO" id="GO:0015074">
    <property type="term" value="P:DNA integration"/>
    <property type="evidence" value="ECO:0007669"/>
    <property type="project" value="InterPro"/>
</dbReference>
<organism evidence="4">
    <name type="scientific">Castanea mollissima</name>
    <name type="common">Chinese chestnut</name>
    <dbReference type="NCBI Taxonomy" id="60419"/>
    <lineage>
        <taxon>Eukaryota</taxon>
        <taxon>Viridiplantae</taxon>
        <taxon>Streptophyta</taxon>
        <taxon>Embryophyta</taxon>
        <taxon>Tracheophyta</taxon>
        <taxon>Spermatophyta</taxon>
        <taxon>Magnoliopsida</taxon>
        <taxon>eudicotyledons</taxon>
        <taxon>Gunneridae</taxon>
        <taxon>Pentapetalae</taxon>
        <taxon>rosids</taxon>
        <taxon>fabids</taxon>
        <taxon>Fagales</taxon>
        <taxon>Fagaceae</taxon>
        <taxon>Castanea</taxon>
    </lineage>
</organism>
<dbReference type="GO" id="GO:0004523">
    <property type="term" value="F:RNA-DNA hybrid ribonuclease activity"/>
    <property type="evidence" value="ECO:0007669"/>
    <property type="project" value="InterPro"/>
</dbReference>
<dbReference type="InterPro" id="IPR002156">
    <property type="entry name" value="RNaseH_domain"/>
</dbReference>
<dbReference type="InterPro" id="IPR043502">
    <property type="entry name" value="DNA/RNA_pol_sf"/>
</dbReference>
<proteinExistence type="predicted"/>
<dbReference type="SUPFAM" id="SSF56672">
    <property type="entry name" value="DNA/RNA polymerases"/>
    <property type="match status" value="1"/>
</dbReference>